<protein>
    <recommendedName>
        <fullName evidence="4">Ribosomal protein YmL11, mitochondrial</fullName>
    </recommendedName>
</protein>
<dbReference type="SUPFAM" id="SSF160369">
    <property type="entry name" value="Ribosomal protein L10-like"/>
    <property type="match status" value="1"/>
</dbReference>
<sequence length="369" mass="39564">MPARLSSSRLTRSLGRCLSESNASSTCRASNGSFTIVASTSSTTLPAASRLRPSQYSAGFHTTSSTRAGAAGAPLGARLALPTDYVPPSQPPSAKQPDIRKSQLLRTYTSMLRTTPLMLMFQHNNLTGVEWTALRRELSLALRKTADQQQKLGIQWPETFVDNIRIQVIRTRIFDVAMRVTEFYDPATVTAESTAAVVRGRGKQGAIYNHDLSDAAYAAVKKAQADGLTGPESSNYGQLKPLLVGPLALLTFPDVSPAHLAAALSILSPSPPQFPAPTRKKSPGYHDPIVQSAVQKLLLVGGRIEEKAFDLDGVRWVGSVEGGRGGLQAQLVHLLQSAGMGLTSTLEGASKALWLTMESRKTQLEDGTK</sequence>
<accession>A0ABR3ZFQ1</accession>
<keyword evidence="3" id="KW-1185">Reference proteome</keyword>
<dbReference type="InterPro" id="IPR043141">
    <property type="entry name" value="Ribosomal_uL10-like_sf"/>
</dbReference>
<evidence type="ECO:0000256" key="1">
    <source>
        <dbReference type="ARBA" id="ARBA00008889"/>
    </source>
</evidence>
<dbReference type="Proteomes" id="UP001583186">
    <property type="component" value="Unassembled WGS sequence"/>
</dbReference>
<organism evidence="2 3">
    <name type="scientific">Sporothrix stenoceras</name>
    <dbReference type="NCBI Taxonomy" id="5173"/>
    <lineage>
        <taxon>Eukaryota</taxon>
        <taxon>Fungi</taxon>
        <taxon>Dikarya</taxon>
        <taxon>Ascomycota</taxon>
        <taxon>Pezizomycotina</taxon>
        <taxon>Sordariomycetes</taxon>
        <taxon>Sordariomycetidae</taxon>
        <taxon>Ophiostomatales</taxon>
        <taxon>Ophiostomataceae</taxon>
        <taxon>Sporothrix</taxon>
    </lineage>
</organism>
<name>A0ABR3ZFQ1_9PEZI</name>
<comment type="similarity">
    <text evidence="1">Belongs to the universal ribosomal protein uL10 family.</text>
</comment>
<evidence type="ECO:0000313" key="2">
    <source>
        <dbReference type="EMBL" id="KAL1899530.1"/>
    </source>
</evidence>
<gene>
    <name evidence="2" type="ORF">Sste5346_002931</name>
</gene>
<dbReference type="EMBL" id="JAWCUI010000012">
    <property type="protein sequence ID" value="KAL1899530.1"/>
    <property type="molecule type" value="Genomic_DNA"/>
</dbReference>
<proteinExistence type="inferred from homology"/>
<dbReference type="PANTHER" id="PTHR11560">
    <property type="entry name" value="39S RIBOSOMAL PROTEIN L10, MITOCHONDRIAL"/>
    <property type="match status" value="1"/>
</dbReference>
<evidence type="ECO:0008006" key="4">
    <source>
        <dbReference type="Google" id="ProtNLM"/>
    </source>
</evidence>
<dbReference type="Gene3D" id="3.30.70.1730">
    <property type="match status" value="1"/>
</dbReference>
<comment type="caution">
    <text evidence="2">The sequence shown here is derived from an EMBL/GenBank/DDBJ whole genome shotgun (WGS) entry which is preliminary data.</text>
</comment>
<evidence type="ECO:0000313" key="3">
    <source>
        <dbReference type="Proteomes" id="UP001583186"/>
    </source>
</evidence>
<dbReference type="InterPro" id="IPR047865">
    <property type="entry name" value="Ribosomal_uL10_bac_type"/>
</dbReference>
<reference evidence="2 3" key="1">
    <citation type="journal article" date="2024" name="IMA Fungus">
        <title>IMA Genome - F19 : A genome assembly and annotation guide to empower mycologists, including annotated draft genome sequences of Ceratocystis pirilliformis, Diaporthe australafricana, Fusarium ophioides, Paecilomyces lecythidis, and Sporothrix stenoceras.</title>
        <authorList>
            <person name="Aylward J."/>
            <person name="Wilson A.M."/>
            <person name="Visagie C.M."/>
            <person name="Spraker J."/>
            <person name="Barnes I."/>
            <person name="Buitendag C."/>
            <person name="Ceriani C."/>
            <person name="Del Mar Angel L."/>
            <person name="du Plessis D."/>
            <person name="Fuchs T."/>
            <person name="Gasser K."/>
            <person name="Kramer D."/>
            <person name="Li W."/>
            <person name="Munsamy K."/>
            <person name="Piso A."/>
            <person name="Price J.L."/>
            <person name="Sonnekus B."/>
            <person name="Thomas C."/>
            <person name="van der Nest A."/>
            <person name="van Dijk A."/>
            <person name="van Heerden A."/>
            <person name="van Vuuren N."/>
            <person name="Yilmaz N."/>
            <person name="Duong T.A."/>
            <person name="van der Merwe N.A."/>
            <person name="Wingfield M.J."/>
            <person name="Wingfield B.D."/>
        </authorList>
    </citation>
    <scope>NUCLEOTIDE SEQUENCE [LARGE SCALE GENOMIC DNA]</scope>
    <source>
        <strain evidence="2 3">CMW 5346</strain>
    </source>
</reference>